<dbReference type="EMBL" id="CM000834">
    <property type="protein sequence ID" value="KRH77198.1"/>
    <property type="molecule type" value="Genomic_DNA"/>
</dbReference>
<name>K7K4T6_SOYBN</name>
<keyword evidence="3" id="KW-1185">Reference proteome</keyword>
<dbReference type="InParanoid" id="K7K4T6"/>
<dbReference type="HOGENOM" id="CLU_3091140_0_0_1"/>
<sequence length="52" mass="6222">MLSSIFKIQIQLFCYNFLLRHILPHTKKFQCKPALLFFCVLKCYLLGHSLDF</sequence>
<evidence type="ECO:0000313" key="2">
    <source>
        <dbReference type="EnsemblPlants" id="KRH77198"/>
    </source>
</evidence>
<dbReference type="Gramene" id="KRH77198">
    <property type="protein sequence ID" value="KRH77198"/>
    <property type="gene ID" value="GLYMA_01G198400"/>
</dbReference>
<dbReference type="Proteomes" id="UP000008827">
    <property type="component" value="Chromosome 1"/>
</dbReference>
<dbReference type="SMR" id="K7K4T6"/>
<organism evidence="1">
    <name type="scientific">Glycine max</name>
    <name type="common">Soybean</name>
    <name type="synonym">Glycine hispida</name>
    <dbReference type="NCBI Taxonomy" id="3847"/>
    <lineage>
        <taxon>Eukaryota</taxon>
        <taxon>Viridiplantae</taxon>
        <taxon>Streptophyta</taxon>
        <taxon>Embryophyta</taxon>
        <taxon>Tracheophyta</taxon>
        <taxon>Spermatophyta</taxon>
        <taxon>Magnoliopsida</taxon>
        <taxon>eudicotyledons</taxon>
        <taxon>Gunneridae</taxon>
        <taxon>Pentapetalae</taxon>
        <taxon>rosids</taxon>
        <taxon>fabids</taxon>
        <taxon>Fabales</taxon>
        <taxon>Fabaceae</taxon>
        <taxon>Papilionoideae</taxon>
        <taxon>50 kb inversion clade</taxon>
        <taxon>NPAAA clade</taxon>
        <taxon>indigoferoid/millettioid clade</taxon>
        <taxon>Phaseoleae</taxon>
        <taxon>Glycine</taxon>
        <taxon>Glycine subgen. Soja</taxon>
    </lineage>
</organism>
<gene>
    <name evidence="1" type="ORF">GLYMA_01G198400</name>
</gene>
<evidence type="ECO:0000313" key="1">
    <source>
        <dbReference type="EMBL" id="KRH77198.1"/>
    </source>
</evidence>
<accession>K7K4T6</accession>
<reference evidence="1" key="3">
    <citation type="submission" date="2018-07" db="EMBL/GenBank/DDBJ databases">
        <title>WGS assembly of Glycine max.</title>
        <authorList>
            <person name="Schmutz J."/>
            <person name="Cannon S."/>
            <person name="Schlueter J."/>
            <person name="Ma J."/>
            <person name="Mitros T."/>
            <person name="Nelson W."/>
            <person name="Hyten D."/>
            <person name="Song Q."/>
            <person name="Thelen J."/>
            <person name="Cheng J."/>
            <person name="Xu D."/>
            <person name="Hellsten U."/>
            <person name="May G."/>
            <person name="Yu Y."/>
            <person name="Sakurai T."/>
            <person name="Umezawa T."/>
            <person name="Bhattacharyya M."/>
            <person name="Sandhu D."/>
            <person name="Valliyodan B."/>
            <person name="Lindquist E."/>
            <person name="Peto M."/>
            <person name="Grant D."/>
            <person name="Shu S."/>
            <person name="Goodstein D."/>
            <person name="Barry K."/>
            <person name="Futrell-Griggs M."/>
            <person name="Abernathy B."/>
            <person name="Du J."/>
            <person name="Tian Z."/>
            <person name="Zhu L."/>
            <person name="Gill N."/>
            <person name="Joshi T."/>
            <person name="Libault M."/>
            <person name="Sethuraman A."/>
            <person name="Zhang X."/>
            <person name="Shinozaki K."/>
            <person name="Nguyen H."/>
            <person name="Wing R."/>
            <person name="Cregan P."/>
            <person name="Specht J."/>
            <person name="Grimwood J."/>
            <person name="Rokhsar D."/>
            <person name="Stacey G."/>
            <person name="Shoemaker R."/>
            <person name="Jackson S."/>
        </authorList>
    </citation>
    <scope>NUCLEOTIDE SEQUENCE</scope>
    <source>
        <tissue evidence="1">Callus</tissue>
    </source>
</reference>
<protein>
    <submittedName>
        <fullName evidence="1 2">Uncharacterized protein</fullName>
    </submittedName>
</protein>
<proteinExistence type="predicted"/>
<evidence type="ECO:0000313" key="3">
    <source>
        <dbReference type="Proteomes" id="UP000008827"/>
    </source>
</evidence>
<reference evidence="1 2" key="1">
    <citation type="journal article" date="2010" name="Nature">
        <title>Genome sequence of the palaeopolyploid soybean.</title>
        <authorList>
            <person name="Schmutz J."/>
            <person name="Cannon S.B."/>
            <person name="Schlueter J."/>
            <person name="Ma J."/>
            <person name="Mitros T."/>
            <person name="Nelson W."/>
            <person name="Hyten D.L."/>
            <person name="Song Q."/>
            <person name="Thelen J.J."/>
            <person name="Cheng J."/>
            <person name="Xu D."/>
            <person name="Hellsten U."/>
            <person name="May G.D."/>
            <person name="Yu Y."/>
            <person name="Sakurai T."/>
            <person name="Umezawa T."/>
            <person name="Bhattacharyya M.K."/>
            <person name="Sandhu D."/>
            <person name="Valliyodan B."/>
            <person name="Lindquist E."/>
            <person name="Peto M."/>
            <person name="Grant D."/>
            <person name="Shu S."/>
            <person name="Goodstein D."/>
            <person name="Barry K."/>
            <person name="Futrell-Griggs M."/>
            <person name="Abernathy B."/>
            <person name="Du J."/>
            <person name="Tian Z."/>
            <person name="Zhu L."/>
            <person name="Gill N."/>
            <person name="Joshi T."/>
            <person name="Libault M."/>
            <person name="Sethuraman A."/>
            <person name="Zhang X.-C."/>
            <person name="Shinozaki K."/>
            <person name="Nguyen H.T."/>
            <person name="Wing R.A."/>
            <person name="Cregan P."/>
            <person name="Specht J."/>
            <person name="Grimwood J."/>
            <person name="Rokhsar D."/>
            <person name="Stacey G."/>
            <person name="Shoemaker R.C."/>
            <person name="Jackson S.A."/>
        </authorList>
    </citation>
    <scope>NUCLEOTIDE SEQUENCE [LARGE SCALE GENOMIC DNA]</scope>
    <source>
        <strain evidence="2">cv. Williams 82</strain>
        <tissue evidence="1">Callus</tissue>
    </source>
</reference>
<reference evidence="2" key="2">
    <citation type="submission" date="2018-02" db="UniProtKB">
        <authorList>
            <consortium name="EnsemblPlants"/>
        </authorList>
    </citation>
    <scope>IDENTIFICATION</scope>
    <source>
        <strain evidence="2">Williams 82</strain>
    </source>
</reference>
<dbReference type="PaxDb" id="3847-GLYMA01G40640.1"/>
<dbReference type="AlphaFoldDB" id="K7K4T6"/>
<dbReference type="EnsemblPlants" id="KRH77198">
    <property type="protein sequence ID" value="KRH77198"/>
    <property type="gene ID" value="GLYMA_01G198400"/>
</dbReference>